<evidence type="ECO:0000256" key="2">
    <source>
        <dbReference type="SAM" id="Phobius"/>
    </source>
</evidence>
<feature type="domain" description="TNFR-Cys" evidence="3">
    <location>
        <begin position="31"/>
        <end position="69"/>
    </location>
</feature>
<evidence type="ECO:0000313" key="5">
    <source>
        <dbReference type="Proteomes" id="UP000005408"/>
    </source>
</evidence>
<sequence length="223" mass="25677">MYISTIELDKGVRLAEGTQMYKEYLHLIYKMCTLEEYYDIDSEKCIPCSECSTEDSVLMKCSYFADTLCKTDLLKGFALLSNPAPQSSQVSRGSGTVAVEVLPDDWTSNINPTVLMVSGCLCIVSLVVVVFLISFRLWKKYWRPRKEKVIYLTRSYVGYQDPEEGDEPRYQPLPSRDRLKKTNYYSSIYANDTLNMADTHIYVNMLNSIDSDYCTIDDIIEER</sequence>
<feature type="repeat" description="TNFR-Cys" evidence="1">
    <location>
        <begin position="31"/>
        <end position="69"/>
    </location>
</feature>
<evidence type="ECO:0000259" key="3">
    <source>
        <dbReference type="PROSITE" id="PS50050"/>
    </source>
</evidence>
<dbReference type="PROSITE" id="PS00652">
    <property type="entry name" value="TNFR_NGFR_1"/>
    <property type="match status" value="1"/>
</dbReference>
<dbReference type="PROSITE" id="PS50050">
    <property type="entry name" value="TNFR_NGFR_2"/>
    <property type="match status" value="1"/>
</dbReference>
<dbReference type="Proteomes" id="UP000005408">
    <property type="component" value="Unassembled WGS sequence"/>
</dbReference>
<keyword evidence="1" id="KW-1015">Disulfide bond</keyword>
<dbReference type="EnsemblMetazoa" id="G5905.1">
    <property type="protein sequence ID" value="G5905.1:cds"/>
    <property type="gene ID" value="G5905"/>
</dbReference>
<dbReference type="InterPro" id="IPR001368">
    <property type="entry name" value="TNFR/NGFR_Cys_rich_reg"/>
</dbReference>
<accession>A0A8W8N9J1</accession>
<dbReference type="AlphaFoldDB" id="A0A8W8N9J1"/>
<feature type="disulfide bond" evidence="1">
    <location>
        <begin position="51"/>
        <end position="69"/>
    </location>
</feature>
<evidence type="ECO:0000256" key="1">
    <source>
        <dbReference type="PROSITE-ProRule" id="PRU00206"/>
    </source>
</evidence>
<keyword evidence="5" id="KW-1185">Reference proteome</keyword>
<keyword evidence="2" id="KW-1133">Transmembrane helix</keyword>
<keyword evidence="2" id="KW-0472">Membrane</keyword>
<feature type="transmembrane region" description="Helical" evidence="2">
    <location>
        <begin position="114"/>
        <end position="138"/>
    </location>
</feature>
<name>A0A8W8N9J1_MAGGI</name>
<keyword evidence="2" id="KW-0812">Transmembrane</keyword>
<proteinExistence type="predicted"/>
<comment type="caution">
    <text evidence="1">Lacks conserved residue(s) required for the propagation of feature annotation.</text>
</comment>
<feature type="disulfide bond" evidence="1">
    <location>
        <begin position="48"/>
        <end position="61"/>
    </location>
</feature>
<protein>
    <recommendedName>
        <fullName evidence="3">TNFR-Cys domain-containing protein</fullName>
    </recommendedName>
</protein>
<reference evidence="4" key="1">
    <citation type="submission" date="2022-08" db="UniProtKB">
        <authorList>
            <consortium name="EnsemblMetazoa"/>
        </authorList>
    </citation>
    <scope>IDENTIFICATION</scope>
    <source>
        <strain evidence="4">05x7-T-G4-1.051#20</strain>
    </source>
</reference>
<evidence type="ECO:0000313" key="4">
    <source>
        <dbReference type="EnsemblMetazoa" id="G5905.1:cds"/>
    </source>
</evidence>
<organism evidence="4 5">
    <name type="scientific">Magallana gigas</name>
    <name type="common">Pacific oyster</name>
    <name type="synonym">Crassostrea gigas</name>
    <dbReference type="NCBI Taxonomy" id="29159"/>
    <lineage>
        <taxon>Eukaryota</taxon>
        <taxon>Metazoa</taxon>
        <taxon>Spiralia</taxon>
        <taxon>Lophotrochozoa</taxon>
        <taxon>Mollusca</taxon>
        <taxon>Bivalvia</taxon>
        <taxon>Autobranchia</taxon>
        <taxon>Pteriomorphia</taxon>
        <taxon>Ostreida</taxon>
        <taxon>Ostreoidea</taxon>
        <taxon>Ostreidae</taxon>
        <taxon>Magallana</taxon>
    </lineage>
</organism>